<evidence type="ECO:0000313" key="3">
    <source>
        <dbReference type="Proteomes" id="UP000784880"/>
    </source>
</evidence>
<dbReference type="Pfam" id="PF06695">
    <property type="entry name" value="Sm_multidrug_ex"/>
    <property type="match status" value="1"/>
</dbReference>
<dbReference type="InterPro" id="IPR009577">
    <property type="entry name" value="Sm_multidrug_ex"/>
</dbReference>
<feature type="transmembrane region" description="Helical" evidence="1">
    <location>
        <begin position="7"/>
        <end position="36"/>
    </location>
</feature>
<dbReference type="Proteomes" id="UP000784880">
    <property type="component" value="Unassembled WGS sequence"/>
</dbReference>
<organism evidence="2 3">
    <name type="scientific">Evansella tamaricis</name>
    <dbReference type="NCBI Taxonomy" id="2069301"/>
    <lineage>
        <taxon>Bacteria</taxon>
        <taxon>Bacillati</taxon>
        <taxon>Bacillota</taxon>
        <taxon>Bacilli</taxon>
        <taxon>Bacillales</taxon>
        <taxon>Bacillaceae</taxon>
        <taxon>Evansella</taxon>
    </lineage>
</organism>
<evidence type="ECO:0000256" key="1">
    <source>
        <dbReference type="SAM" id="Phobius"/>
    </source>
</evidence>
<sequence length="166" mass="19103">MNFMEYLWLYLLVFLFAAIPFFEAYGVIPIAIIAGLSPVPTFLLGLFGNVLTVLFVILFVNKIKEWRQARQRKRGEEVVESKRSKRAQRLWKKYGLPGLAMVGPLVVGSHLTAFMSMSFGGTKRSSFYWVTFSITFWSLLFTILVYLGIDLLGRNEEGILREIFEM</sequence>
<keyword evidence="1" id="KW-0472">Membrane</keyword>
<dbReference type="EMBL" id="JAHQCS010000154">
    <property type="protein sequence ID" value="MBU9713929.1"/>
    <property type="molecule type" value="Genomic_DNA"/>
</dbReference>
<evidence type="ECO:0000313" key="2">
    <source>
        <dbReference type="EMBL" id="MBU9713929.1"/>
    </source>
</evidence>
<feature type="transmembrane region" description="Helical" evidence="1">
    <location>
        <begin position="42"/>
        <end position="63"/>
    </location>
</feature>
<reference evidence="2 3" key="1">
    <citation type="submission" date="2021-06" db="EMBL/GenBank/DDBJ databases">
        <title>Bacillus sp. RD4P76, an endophyte from a halophyte.</title>
        <authorList>
            <person name="Sun J.-Q."/>
        </authorList>
    </citation>
    <scope>NUCLEOTIDE SEQUENCE [LARGE SCALE GENOMIC DNA]</scope>
    <source>
        <strain evidence="2 3">CGMCC 1.15917</strain>
    </source>
</reference>
<feature type="transmembrane region" description="Helical" evidence="1">
    <location>
        <begin position="127"/>
        <end position="149"/>
    </location>
</feature>
<keyword evidence="3" id="KW-1185">Reference proteome</keyword>
<dbReference type="RefSeq" id="WP_217068156.1">
    <property type="nucleotide sequence ID" value="NZ_JAHQCS010000154.1"/>
</dbReference>
<feature type="transmembrane region" description="Helical" evidence="1">
    <location>
        <begin position="94"/>
        <end position="115"/>
    </location>
</feature>
<name>A0ABS6JJR2_9BACI</name>
<gene>
    <name evidence="2" type="ORF">KS419_19540</name>
</gene>
<accession>A0ABS6JJR2</accession>
<protein>
    <submittedName>
        <fullName evidence="2">Small multi-drug export protein</fullName>
    </submittedName>
</protein>
<keyword evidence="1" id="KW-0812">Transmembrane</keyword>
<proteinExistence type="predicted"/>
<keyword evidence="1" id="KW-1133">Transmembrane helix</keyword>
<comment type="caution">
    <text evidence="2">The sequence shown here is derived from an EMBL/GenBank/DDBJ whole genome shotgun (WGS) entry which is preliminary data.</text>
</comment>